<name>A0A4R0NAZ7_9SPHI</name>
<dbReference type="PANTHER" id="PTHR30246:SF1">
    <property type="entry name" value="2-DEHYDRO-3-DEOXY-6-PHOSPHOGALACTONATE ALDOLASE-RELATED"/>
    <property type="match status" value="1"/>
</dbReference>
<evidence type="ECO:0000256" key="1">
    <source>
        <dbReference type="ARBA" id="ARBA00004761"/>
    </source>
</evidence>
<proteinExistence type="inferred from homology"/>
<comment type="pathway">
    <text evidence="1">Carbohydrate acid metabolism.</text>
</comment>
<dbReference type="AlphaFoldDB" id="A0A4R0NAZ7"/>
<evidence type="ECO:0000256" key="2">
    <source>
        <dbReference type="ARBA" id="ARBA00006906"/>
    </source>
</evidence>
<keyword evidence="7" id="KW-1185">Reference proteome</keyword>
<protein>
    <submittedName>
        <fullName evidence="6">Bifunctional 4-hydroxy-2-oxoglutarate aldolase/2-dehydro-3-deoxy-phosphogluconate aldolase</fullName>
    </submittedName>
</protein>
<dbReference type="CDD" id="cd00452">
    <property type="entry name" value="KDPG_aldolase"/>
    <property type="match status" value="1"/>
</dbReference>
<comment type="similarity">
    <text evidence="2">Belongs to the KHG/KDPG aldolase family.</text>
</comment>
<evidence type="ECO:0000313" key="7">
    <source>
        <dbReference type="Proteomes" id="UP000293347"/>
    </source>
</evidence>
<evidence type="ECO:0000313" key="6">
    <source>
        <dbReference type="EMBL" id="TCC97451.1"/>
    </source>
</evidence>
<dbReference type="InterPro" id="IPR000887">
    <property type="entry name" value="Aldlse_KDPG_KHG"/>
</dbReference>
<accession>A0A4R0NAZ7</accession>
<comment type="subunit">
    <text evidence="3">Homotrimer.</text>
</comment>
<dbReference type="RefSeq" id="WP_131597985.1">
    <property type="nucleotide sequence ID" value="NZ_SJSL01000009.1"/>
</dbReference>
<reference evidence="6 7" key="1">
    <citation type="submission" date="2019-02" db="EMBL/GenBank/DDBJ databases">
        <title>Pedobacter sp. RP-1-14 sp. nov., isolated from Arctic soil.</title>
        <authorList>
            <person name="Dahal R.H."/>
        </authorList>
    </citation>
    <scope>NUCLEOTIDE SEQUENCE [LARGE SCALE GENOMIC DNA]</scope>
    <source>
        <strain evidence="6 7">RP-1-14</strain>
    </source>
</reference>
<comment type="caution">
    <text evidence="6">The sequence shown here is derived from an EMBL/GenBank/DDBJ whole genome shotgun (WGS) entry which is preliminary data.</text>
</comment>
<keyword evidence="5" id="KW-0119">Carbohydrate metabolism</keyword>
<gene>
    <name evidence="6" type="ORF">EZ437_20405</name>
</gene>
<dbReference type="Proteomes" id="UP000293347">
    <property type="component" value="Unassembled WGS sequence"/>
</dbReference>
<evidence type="ECO:0000256" key="4">
    <source>
        <dbReference type="ARBA" id="ARBA00023239"/>
    </source>
</evidence>
<dbReference type="Pfam" id="PF01081">
    <property type="entry name" value="Aldolase"/>
    <property type="match status" value="1"/>
</dbReference>
<dbReference type="InterPro" id="IPR013785">
    <property type="entry name" value="Aldolase_TIM"/>
</dbReference>
<sequence>MKTIESTLEFIKNYPVIPVYYDENPDTCLAVLAACYAGGIRVFEFTNRGPAAVENFKTLLNYRNEHFPELKLGIGTIKTTEQAAQYIKIGADFIVSPIVREDLARITSENNLLWIPGCMTPTEINFAEELGAPLVKLFPGDTLGPGFLKAIKPLFPNLKFMPTGGVDVNRENIDNWLNAGVTALGFGSKLFQNPNDSTDYQWLTERCELLFKLINRS</sequence>
<keyword evidence="4" id="KW-0456">Lyase</keyword>
<dbReference type="PANTHER" id="PTHR30246">
    <property type="entry name" value="2-KETO-3-DEOXY-6-PHOSPHOGLUCONATE ALDOLASE"/>
    <property type="match status" value="1"/>
</dbReference>
<organism evidence="6 7">
    <name type="scientific">Pedobacter psychroterrae</name>
    <dbReference type="NCBI Taxonomy" id="2530453"/>
    <lineage>
        <taxon>Bacteria</taxon>
        <taxon>Pseudomonadati</taxon>
        <taxon>Bacteroidota</taxon>
        <taxon>Sphingobacteriia</taxon>
        <taxon>Sphingobacteriales</taxon>
        <taxon>Sphingobacteriaceae</taxon>
        <taxon>Pedobacter</taxon>
    </lineage>
</organism>
<dbReference type="OrthoDB" id="9802667at2"/>
<dbReference type="SUPFAM" id="SSF51569">
    <property type="entry name" value="Aldolase"/>
    <property type="match status" value="1"/>
</dbReference>
<dbReference type="Gene3D" id="3.20.20.70">
    <property type="entry name" value="Aldolase class I"/>
    <property type="match status" value="1"/>
</dbReference>
<evidence type="ECO:0000256" key="5">
    <source>
        <dbReference type="ARBA" id="ARBA00023277"/>
    </source>
</evidence>
<dbReference type="GO" id="GO:0016829">
    <property type="term" value="F:lyase activity"/>
    <property type="evidence" value="ECO:0007669"/>
    <property type="project" value="UniProtKB-KW"/>
</dbReference>
<evidence type="ECO:0000256" key="3">
    <source>
        <dbReference type="ARBA" id="ARBA00011233"/>
    </source>
</evidence>
<dbReference type="EMBL" id="SJSL01000009">
    <property type="protein sequence ID" value="TCC97451.1"/>
    <property type="molecule type" value="Genomic_DNA"/>
</dbReference>